<feature type="binding site" evidence="9">
    <location>
        <begin position="256"/>
        <end position="258"/>
    </location>
    <ligand>
        <name>ATP</name>
        <dbReference type="ChEBI" id="CHEBI:30616"/>
    </ligand>
</feature>
<comment type="subcellular location">
    <subcellularLocation>
        <location evidence="9">Cytoplasm</location>
    </subcellularLocation>
</comment>
<keyword evidence="3 9" id="KW-0808">Transferase</keyword>
<evidence type="ECO:0000256" key="4">
    <source>
        <dbReference type="ARBA" id="ARBA00022723"/>
    </source>
</evidence>
<feature type="binding site" evidence="9">
    <location>
        <position position="63"/>
    </location>
    <ligand>
        <name>substrate</name>
    </ligand>
</feature>
<comment type="subunit">
    <text evidence="9">Homodimer.</text>
</comment>
<keyword evidence="12" id="KW-1185">Reference proteome</keyword>
<dbReference type="SUPFAM" id="SSF53067">
    <property type="entry name" value="Actin-like ATPase domain"/>
    <property type="match status" value="2"/>
</dbReference>
<sequence>MSTVLTVNPGSNSLRADLVSGDSENVLDSMHVSVPPDSDEAVEELRALLFRVGDRELTAVAHRLVHGGEVVRRPTVATDEVVEAVTRLIPLDPLHLPASLSLLDRLRSHLPNVPHVLCPDTAFHSGLSEVAYTYALPAEWRSRFGLRRYGFHGLSYAHAVRRVSELTGIPAENLSLLLAHLGGGSSVCAYREGRSVDTSMGLTPLEGVPMASRSGSVDPGLLLYLLDEGGLSVDEVRTGLYHRSGLLGLSDGLSKDTRDLVAAAQDGHHAADLALSVFAHRVARELAAAATSLHRVDALVFTGEIGWDQPELREAVVARLAQLGVHPGLAGNREDDGPVHASGTPVLVVNPREELQLTRDALGVLG</sequence>
<dbReference type="InterPro" id="IPR023865">
    <property type="entry name" value="Aliphatic_acid_kinase_CS"/>
</dbReference>
<dbReference type="PANTHER" id="PTHR21060:SF21">
    <property type="entry name" value="ACETATE KINASE"/>
    <property type="match status" value="1"/>
</dbReference>
<keyword evidence="8 9" id="KW-0460">Magnesium</keyword>
<keyword evidence="2 9" id="KW-0963">Cytoplasm</keyword>
<protein>
    <recommendedName>
        <fullName evidence="9">Acetate kinase</fullName>
        <ecNumber evidence="9">2.7.2.1</ecNumber>
    </recommendedName>
    <alternativeName>
        <fullName evidence="9">Acetokinase</fullName>
    </alternativeName>
</protein>
<dbReference type="EMBL" id="JAGIOO010000001">
    <property type="protein sequence ID" value="MBP2471632.1"/>
    <property type="molecule type" value="Genomic_DNA"/>
</dbReference>
<organism evidence="11 12">
    <name type="scientific">Crossiella equi</name>
    <dbReference type="NCBI Taxonomy" id="130796"/>
    <lineage>
        <taxon>Bacteria</taxon>
        <taxon>Bacillati</taxon>
        <taxon>Actinomycetota</taxon>
        <taxon>Actinomycetes</taxon>
        <taxon>Pseudonocardiales</taxon>
        <taxon>Pseudonocardiaceae</taxon>
        <taxon>Crossiella</taxon>
    </lineage>
</organism>
<dbReference type="PRINTS" id="PR00471">
    <property type="entry name" value="ACETATEKNASE"/>
</dbReference>
<evidence type="ECO:0000256" key="6">
    <source>
        <dbReference type="ARBA" id="ARBA00022777"/>
    </source>
</evidence>
<evidence type="ECO:0000256" key="7">
    <source>
        <dbReference type="ARBA" id="ARBA00022840"/>
    </source>
</evidence>
<comment type="cofactor">
    <cofactor evidence="9">
        <name>Mg(2+)</name>
        <dbReference type="ChEBI" id="CHEBI:18420"/>
    </cofactor>
    <cofactor evidence="9">
        <name>Mn(2+)</name>
        <dbReference type="ChEBI" id="CHEBI:29035"/>
    </cofactor>
    <text evidence="9">Mg(2+). Can also accept Mn(2+).</text>
</comment>
<reference evidence="11 12" key="1">
    <citation type="submission" date="2021-03" db="EMBL/GenBank/DDBJ databases">
        <title>Sequencing the genomes of 1000 actinobacteria strains.</title>
        <authorList>
            <person name="Klenk H.-P."/>
        </authorList>
    </citation>
    <scope>NUCLEOTIDE SEQUENCE [LARGE SCALE GENOMIC DNA]</scope>
    <source>
        <strain evidence="11 12">DSM 44580</strain>
    </source>
</reference>
<feature type="site" description="Transition state stabilizer" evidence="9">
    <location>
        <position position="213"/>
    </location>
</feature>
<dbReference type="InterPro" id="IPR000890">
    <property type="entry name" value="Aliphatic_acid_kin_short-chain"/>
</dbReference>
<evidence type="ECO:0000313" key="12">
    <source>
        <dbReference type="Proteomes" id="UP001519363"/>
    </source>
</evidence>
<dbReference type="EC" id="2.7.2.1" evidence="9"/>
<dbReference type="PIRSF" id="PIRSF000722">
    <property type="entry name" value="Acetate_prop_kin"/>
    <property type="match status" value="1"/>
</dbReference>
<dbReference type="PROSITE" id="PS01076">
    <property type="entry name" value="ACETATE_KINASE_2"/>
    <property type="match status" value="1"/>
</dbReference>
<evidence type="ECO:0000256" key="8">
    <source>
        <dbReference type="ARBA" id="ARBA00022842"/>
    </source>
</evidence>
<dbReference type="RefSeq" id="WP_086787146.1">
    <property type="nucleotide sequence ID" value="NZ_JAGIOO010000001.1"/>
</dbReference>
<evidence type="ECO:0000256" key="5">
    <source>
        <dbReference type="ARBA" id="ARBA00022741"/>
    </source>
</evidence>
<dbReference type="Gene3D" id="3.30.420.40">
    <property type="match status" value="2"/>
</dbReference>
<comment type="caution">
    <text evidence="9">Lacks conserved residue(s) required for the propagation of feature annotation.</text>
</comment>
<keyword evidence="4 9" id="KW-0479">Metal-binding</keyword>
<accession>A0ABS5A5W9</accession>
<name>A0ABS5A5W9_9PSEU</name>
<comment type="pathway">
    <text evidence="9">Metabolic intermediate biosynthesis; acetyl-CoA biosynthesis; acetyl-CoA from acetate: step 1/2.</text>
</comment>
<comment type="catalytic activity">
    <reaction evidence="9">
        <text>acetate + ATP = acetyl phosphate + ADP</text>
        <dbReference type="Rhea" id="RHEA:11352"/>
        <dbReference type="ChEBI" id="CHEBI:22191"/>
        <dbReference type="ChEBI" id="CHEBI:30089"/>
        <dbReference type="ChEBI" id="CHEBI:30616"/>
        <dbReference type="ChEBI" id="CHEBI:456216"/>
        <dbReference type="EC" id="2.7.2.1"/>
    </reaction>
</comment>
<comment type="caution">
    <text evidence="11">The sequence shown here is derived from an EMBL/GenBank/DDBJ whole genome shotgun (WGS) entry which is preliminary data.</text>
</comment>
<comment type="similarity">
    <text evidence="1 9 10">Belongs to the acetokinase family.</text>
</comment>
<evidence type="ECO:0000256" key="1">
    <source>
        <dbReference type="ARBA" id="ARBA00008748"/>
    </source>
</evidence>
<feature type="site" description="Transition state stabilizer" evidence="9">
    <location>
        <position position="152"/>
    </location>
</feature>
<feature type="active site" description="Proton donor/acceptor" evidence="9">
    <location>
        <position position="120"/>
    </location>
</feature>
<keyword evidence="6 9" id="KW-0418">Kinase</keyword>
<feature type="binding site" evidence="9">
    <location>
        <begin position="180"/>
        <end position="184"/>
    </location>
    <ligand>
        <name>ATP</name>
        <dbReference type="ChEBI" id="CHEBI:30616"/>
    </ligand>
</feature>
<proteinExistence type="inferred from homology"/>
<gene>
    <name evidence="9" type="primary">ackA</name>
    <name evidence="11" type="ORF">JOF53_000504</name>
</gene>
<dbReference type="PANTHER" id="PTHR21060">
    <property type="entry name" value="ACETATE KINASE"/>
    <property type="match status" value="1"/>
</dbReference>
<evidence type="ECO:0000256" key="3">
    <source>
        <dbReference type="ARBA" id="ARBA00022679"/>
    </source>
</evidence>
<evidence type="ECO:0000256" key="9">
    <source>
        <dbReference type="HAMAP-Rule" id="MF_00020"/>
    </source>
</evidence>
<dbReference type="InterPro" id="IPR004372">
    <property type="entry name" value="Ac/propionate_kinase"/>
</dbReference>
<evidence type="ECO:0000256" key="10">
    <source>
        <dbReference type="RuleBase" id="RU003835"/>
    </source>
</evidence>
<feature type="binding site" evidence="9">
    <location>
        <position position="353"/>
    </location>
    <ligand>
        <name>Mg(2+)</name>
        <dbReference type="ChEBI" id="CHEBI:18420"/>
    </ligand>
</feature>
<evidence type="ECO:0000256" key="2">
    <source>
        <dbReference type="ARBA" id="ARBA00022490"/>
    </source>
</evidence>
<dbReference type="HAMAP" id="MF_00020">
    <property type="entry name" value="Acetate_kinase"/>
    <property type="match status" value="1"/>
</dbReference>
<evidence type="ECO:0000313" key="11">
    <source>
        <dbReference type="EMBL" id="MBP2471632.1"/>
    </source>
</evidence>
<dbReference type="InterPro" id="IPR043129">
    <property type="entry name" value="ATPase_NBD"/>
</dbReference>
<comment type="function">
    <text evidence="9">Catalyzes the formation of acetyl phosphate from acetate and ATP. Can also catalyze the reverse reaction.</text>
</comment>
<dbReference type="GO" id="GO:0008776">
    <property type="term" value="F:acetate kinase activity"/>
    <property type="evidence" value="ECO:0007669"/>
    <property type="project" value="UniProtKB-EC"/>
</dbReference>
<dbReference type="Pfam" id="PF00871">
    <property type="entry name" value="Acetate_kinase"/>
    <property type="match status" value="1"/>
</dbReference>
<keyword evidence="7 9" id="KW-0067">ATP-binding</keyword>
<dbReference type="Proteomes" id="UP001519363">
    <property type="component" value="Unassembled WGS sequence"/>
</dbReference>
<keyword evidence="5 9" id="KW-0547">Nucleotide-binding</keyword>